<dbReference type="InterPro" id="IPR033742">
    <property type="entry name" value="IQSEC_PH"/>
</dbReference>
<dbReference type="SMART" id="SM00222">
    <property type="entry name" value="Sec7"/>
    <property type="match status" value="1"/>
</dbReference>
<feature type="region of interest" description="Disordered" evidence="6">
    <location>
        <begin position="123"/>
        <end position="166"/>
    </location>
</feature>
<evidence type="ECO:0000256" key="5">
    <source>
        <dbReference type="ARBA" id="ARBA00023054"/>
    </source>
</evidence>
<feature type="compositionally biased region" description="Polar residues" evidence="6">
    <location>
        <begin position="510"/>
        <end position="528"/>
    </location>
</feature>
<dbReference type="GO" id="GO:0032012">
    <property type="term" value="P:regulation of ARF protein signal transduction"/>
    <property type="evidence" value="ECO:0007669"/>
    <property type="project" value="InterPro"/>
</dbReference>
<dbReference type="Pfam" id="PF01369">
    <property type="entry name" value="Sec7"/>
    <property type="match status" value="1"/>
</dbReference>
<feature type="region of interest" description="Disordered" evidence="6">
    <location>
        <begin position="1059"/>
        <end position="1091"/>
    </location>
</feature>
<evidence type="ECO:0000256" key="6">
    <source>
        <dbReference type="SAM" id="MobiDB-lite"/>
    </source>
</evidence>
<dbReference type="FunFam" id="1.10.220.20:FF:000001">
    <property type="entry name" value="IQ motif and SEC7 domain-containing protein 1"/>
    <property type="match status" value="1"/>
</dbReference>
<dbReference type="InterPro" id="IPR035999">
    <property type="entry name" value="Sec7_dom_sf"/>
</dbReference>
<dbReference type="Gene3D" id="1.10.1000.11">
    <property type="entry name" value="Arf Nucleotide-binding Site Opener,domain 2"/>
    <property type="match status" value="1"/>
</dbReference>
<organism evidence="8">
    <name type="scientific">Anopheles coluzzii</name>
    <name type="common">African malaria mosquito</name>
    <dbReference type="NCBI Taxonomy" id="1518534"/>
    <lineage>
        <taxon>Eukaryota</taxon>
        <taxon>Metazoa</taxon>
        <taxon>Ecdysozoa</taxon>
        <taxon>Arthropoda</taxon>
        <taxon>Hexapoda</taxon>
        <taxon>Insecta</taxon>
        <taxon>Pterygota</taxon>
        <taxon>Neoptera</taxon>
        <taxon>Endopterygota</taxon>
        <taxon>Diptera</taxon>
        <taxon>Nematocera</taxon>
        <taxon>Culicoidea</taxon>
        <taxon>Culicidae</taxon>
        <taxon>Anophelinae</taxon>
        <taxon>Anopheles</taxon>
    </lineage>
</organism>
<dbReference type="InterPro" id="IPR011993">
    <property type="entry name" value="PH-like_dom_sf"/>
</dbReference>
<comment type="similarity">
    <text evidence="2">Belongs to the BRAG family.</text>
</comment>
<feature type="region of interest" description="Disordered" evidence="6">
    <location>
        <begin position="976"/>
        <end position="996"/>
    </location>
</feature>
<dbReference type="PROSITE" id="PS50096">
    <property type="entry name" value="IQ"/>
    <property type="match status" value="1"/>
</dbReference>
<keyword evidence="4" id="KW-0597">Phosphoprotein</keyword>
<dbReference type="Proteomes" id="UP000075882">
    <property type="component" value="Unassembled WGS sequence"/>
</dbReference>
<dbReference type="VEuPathDB" id="VectorBase:ACON2_031298"/>
<dbReference type="GO" id="GO:0030036">
    <property type="term" value="P:actin cytoskeleton organization"/>
    <property type="evidence" value="ECO:0007669"/>
    <property type="project" value="TreeGrafter"/>
</dbReference>
<protein>
    <recommendedName>
        <fullName evidence="7">SEC7 domain-containing protein</fullName>
    </recommendedName>
</protein>
<dbReference type="PROSITE" id="PS50190">
    <property type="entry name" value="SEC7"/>
    <property type="match status" value="1"/>
</dbReference>
<keyword evidence="5" id="KW-0175">Coiled coil</keyword>
<evidence type="ECO:0000256" key="4">
    <source>
        <dbReference type="ARBA" id="ARBA00022553"/>
    </source>
</evidence>
<feature type="compositionally biased region" description="Low complexity" evidence="6">
    <location>
        <begin position="540"/>
        <end position="558"/>
    </location>
</feature>
<dbReference type="SUPFAM" id="SSF48425">
    <property type="entry name" value="Sec7 domain"/>
    <property type="match status" value="1"/>
</dbReference>
<dbReference type="GO" id="GO:0005737">
    <property type="term" value="C:cytoplasm"/>
    <property type="evidence" value="ECO:0007669"/>
    <property type="project" value="UniProtKB-SubCell"/>
</dbReference>
<reference evidence="8" key="1">
    <citation type="submission" date="2022-08" db="UniProtKB">
        <authorList>
            <consortium name="EnsemblMetazoa"/>
        </authorList>
    </citation>
    <scope>IDENTIFICATION</scope>
</reference>
<feature type="region of interest" description="Disordered" evidence="6">
    <location>
        <begin position="318"/>
        <end position="340"/>
    </location>
</feature>
<dbReference type="EnsemblMetazoa" id="ACOM041543-RA">
    <property type="protein sequence ID" value="ACOM041543-PA.1"/>
    <property type="gene ID" value="ACOM041543"/>
</dbReference>
<feature type="region of interest" description="Disordered" evidence="6">
    <location>
        <begin position="378"/>
        <end position="446"/>
    </location>
</feature>
<evidence type="ECO:0000256" key="2">
    <source>
        <dbReference type="ARBA" id="ARBA00006248"/>
    </source>
</evidence>
<feature type="compositionally biased region" description="Low complexity" evidence="6">
    <location>
        <begin position="420"/>
        <end position="431"/>
    </location>
</feature>
<feature type="region of interest" description="Disordered" evidence="6">
    <location>
        <begin position="1"/>
        <end position="38"/>
    </location>
</feature>
<feature type="compositionally biased region" description="Low complexity" evidence="6">
    <location>
        <begin position="9"/>
        <end position="28"/>
    </location>
</feature>
<dbReference type="Pfam" id="PF16453">
    <property type="entry name" value="IQ_SEC7_PH"/>
    <property type="match status" value="1"/>
</dbReference>
<dbReference type="PANTHER" id="PTHR10663">
    <property type="entry name" value="GUANYL-NUCLEOTIDE EXCHANGE FACTOR"/>
    <property type="match status" value="1"/>
</dbReference>
<feature type="compositionally biased region" description="Polar residues" evidence="6">
    <location>
        <begin position="1073"/>
        <end position="1089"/>
    </location>
</feature>
<proteinExistence type="inferred from homology"/>
<feature type="compositionally biased region" description="Low complexity" evidence="6">
    <location>
        <begin position="141"/>
        <end position="165"/>
    </location>
</feature>
<dbReference type="InterPro" id="IPR000904">
    <property type="entry name" value="Sec7_dom"/>
</dbReference>
<comment type="subcellular location">
    <subcellularLocation>
        <location evidence="1">Cytoplasm</location>
    </subcellularLocation>
</comment>
<feature type="compositionally biased region" description="Gly residues" evidence="6">
    <location>
        <begin position="483"/>
        <end position="492"/>
    </location>
</feature>
<evidence type="ECO:0000313" key="8">
    <source>
        <dbReference type="EnsemblMetazoa" id="ACOM041543-PA.1"/>
    </source>
</evidence>
<dbReference type="CDD" id="cd00171">
    <property type="entry name" value="Sec7"/>
    <property type="match status" value="1"/>
</dbReference>
<evidence type="ECO:0000256" key="3">
    <source>
        <dbReference type="ARBA" id="ARBA00022490"/>
    </source>
</evidence>
<dbReference type="InterPro" id="IPR023394">
    <property type="entry name" value="Sec7_C_sf"/>
</dbReference>
<dbReference type="Gene3D" id="2.30.29.30">
    <property type="entry name" value="Pleckstrin-homology domain (PH domain)/Phosphotyrosine-binding domain (PTB)"/>
    <property type="match status" value="1"/>
</dbReference>
<evidence type="ECO:0000259" key="7">
    <source>
        <dbReference type="PROSITE" id="PS50190"/>
    </source>
</evidence>
<name>A0A8W7Q1R8_ANOCL</name>
<evidence type="ECO:0000256" key="1">
    <source>
        <dbReference type="ARBA" id="ARBA00004496"/>
    </source>
</evidence>
<feature type="compositionally biased region" description="Low complexity" evidence="6">
    <location>
        <begin position="325"/>
        <end position="338"/>
    </location>
</feature>
<feature type="domain" description="SEC7" evidence="7">
    <location>
        <begin position="691"/>
        <end position="887"/>
    </location>
</feature>
<dbReference type="FunFam" id="2.30.29.30:FF:000004">
    <property type="entry name" value="IQ motif and SEC7 domain-containing protein 1"/>
    <property type="match status" value="1"/>
</dbReference>
<accession>A0A8W7Q1R8</accession>
<feature type="region of interest" description="Disordered" evidence="6">
    <location>
        <begin position="1167"/>
        <end position="1196"/>
    </location>
</feature>
<feature type="region of interest" description="Disordered" evidence="6">
    <location>
        <begin position="482"/>
        <end position="597"/>
    </location>
</feature>
<dbReference type="PANTHER" id="PTHR10663:SF342">
    <property type="entry name" value="FI21420P1"/>
    <property type="match status" value="1"/>
</dbReference>
<feature type="compositionally biased region" description="Polar residues" evidence="6">
    <location>
        <begin position="432"/>
        <end position="446"/>
    </location>
</feature>
<sequence length="1222" mass="132767">MRMCDSEGQQHLQQLLPTTNTTTSSPEVVVDEEGDGDGTTTLLSLSPDCADSGIGVELDAGGRSIASVTSTGGSDDDDSLSCDCVCSCCCKCREVAIEEDGGSPSLLLSPEITFLSQQYTRLPSLQPPTPLTEPPDDRLSRVPVRNSVASSNSSSSSLSSVPRSRSTTRLEDVVMAAVKRHDDNTMAAIVRRRRRLQLRAKSGEYPLTIPESSTTTLPHDRNNKALTLCSSSSTAMMAQRSAAAAAASLPQGGVRTLEIKFVWYELSQDLLDKQIELLERKYGGVKARNAALTIQRAFRHYTMVKKFASITAMAKAEKRMSRRVQQQQQSQQQQQQQSDLDMMHHHLQPATALEDGQIYATEDGTMVGQQRVCATISATPPGTLHHRVTPVRSMSLRERRLDSSPIPRSQSGTASPAPHQQQQYQSQYGSQDLNVSGASSGSQLDSTVSSMNLSWNSQTASTHQSPYTPHYTAAQIYMRPRGIGIGSSGGSSGSTSSAGGRKVPPEVPKRTSSITGPGGQQHTPSRSLRPNGLCKTAENGSLSSVQSSGSDSSASAAGVGIEMIGGGGGGGSSDRSSSPQWKRKGPGSSQSGSITLLPAQSPDHMLLSATDGTTVVGGAAGRSIHSTVATATATATAASGAATGSSANVTITSIESECLSSHTSAAQYSMMEQHDQIVHTPTSYKVSETIRKRQYRVGLNLFNKKPERGITYLIRKGFLENTPQGVARFLITRKGLSRQMIGEYLGNLQNQFNMAVLDCFAGELDLSGMQVDVALRKFQGYFRMPGEAQKIERLMEVFSARYCQCNSDIVARLRSHDTRVKANEFKPGSDHVTQVMKVQATIVGKKPNLALPHRRLVCYCRLYEIPDINKKERPGVHQREVFLFNDLLVITKIFSKKKSSVTYTFRNSYTLCGMVVTLLDVPNYQFCIRLSQKVDGKVLVTFNARNEHDRCKFAEDLRESISEMDEMETLRIEAELERQKSARGGTRTTNSENRDSGVADVEVCAGPYPGAGVPGGLVPGSVGGVSPNECGLAHTHSEAQLKRSALSNSLLDMHEQFGNEKPQRRGSVGSLDSGMSISFQSTSASTGSRSDIKVRMLPHSNTSGQIIMHAGQHPAALMGAIYHQQIHHHQQHHHSQQQHHHPVRHGRGQQQQRYWWWWPEQQQQQHGHGRELWPVDGGLKQPEQQLSTTGREGDASDELTVQSLTARISTITTNTSALIDIS</sequence>
<feature type="compositionally biased region" description="Gly residues" evidence="6">
    <location>
        <begin position="563"/>
        <end position="572"/>
    </location>
</feature>
<dbReference type="SUPFAM" id="SSF50729">
    <property type="entry name" value="PH domain-like"/>
    <property type="match status" value="1"/>
</dbReference>
<feature type="region of interest" description="Disordered" evidence="6">
    <location>
        <begin position="1127"/>
        <end position="1148"/>
    </location>
</feature>
<dbReference type="Gene3D" id="1.10.220.20">
    <property type="match status" value="1"/>
</dbReference>
<dbReference type="CDD" id="cd13318">
    <property type="entry name" value="PH_IQSEC"/>
    <property type="match status" value="1"/>
</dbReference>
<feature type="compositionally biased region" description="Basic residues" evidence="6">
    <location>
        <begin position="1127"/>
        <end position="1147"/>
    </location>
</feature>
<dbReference type="AlphaFoldDB" id="A0A8W7Q1R8"/>
<keyword evidence="3" id="KW-0963">Cytoplasm</keyword>
<dbReference type="GO" id="GO:0005085">
    <property type="term" value="F:guanyl-nucleotide exchange factor activity"/>
    <property type="evidence" value="ECO:0007669"/>
    <property type="project" value="InterPro"/>
</dbReference>